<sequence length="552" mass="61783">MAPAALVKRSVSFDLLSRDVAGDEDDRVAPPRNELVAEKNSRRRRRRSKKGTLKQSFSLSPGSSADLAGFADLVAQVRKEVPKFPTAVNGIIQQNGAEEKRAVHAVQENGDGPVLQENGTSSLVAHPSPQAVSNADTKVFDRFEAEKPAKQVDIGESWQARGFFHGLLEGSSLEATVRAGNQKSQDCVYNTLVHVPWRCELLILVGFFACLDSFLSLLVATPVRVVIALWRRLRERRALQARDLSDFGCLLVLVLGVLFLQQADISYIYHSIRFEPNIKLYVIYNMLEVFDKLFQSFGVDVLQVLYFSAMNYVSNAAVHSFIILFEAISLSAALHYAATNRSLLVLLMSNNFAEIKSTVFKRFNKQNMHDLAHTGAKLVSLVFFAIMCCVTSADTVERFHLLTCLFFAFAQNIILVEGPWMQLFFYHAAMVMFCESFVDLIKHSFLAKVNQVMPAAYTEFLEMLCEQIASSRKDSSRSKALRFIPLGPACVVIKVILPLYASYISTKSAWSSLLRFGLVAGGTFAILVALKIVVRWSLNKYAAWYLKRCHME</sequence>
<keyword evidence="5 7" id="KW-0472">Membrane</keyword>
<dbReference type="EMBL" id="GL377568">
    <property type="protein sequence ID" value="EFJ35469.1"/>
    <property type="molecule type" value="Genomic_DNA"/>
</dbReference>
<organism evidence="9">
    <name type="scientific">Selaginella moellendorffii</name>
    <name type="common">Spikemoss</name>
    <dbReference type="NCBI Taxonomy" id="88036"/>
    <lineage>
        <taxon>Eukaryota</taxon>
        <taxon>Viridiplantae</taxon>
        <taxon>Streptophyta</taxon>
        <taxon>Embryophyta</taxon>
        <taxon>Tracheophyta</taxon>
        <taxon>Lycopodiopsida</taxon>
        <taxon>Selaginellales</taxon>
        <taxon>Selaginellaceae</taxon>
        <taxon>Selaginella</taxon>
    </lineage>
</organism>
<dbReference type="InterPro" id="IPR008010">
    <property type="entry name" value="Tatp1"/>
</dbReference>
<accession>D8QXR8</accession>
<reference evidence="8 9" key="1">
    <citation type="journal article" date="2011" name="Science">
        <title>The Selaginella genome identifies genetic changes associated with the evolution of vascular plants.</title>
        <authorList>
            <person name="Banks J.A."/>
            <person name="Nishiyama T."/>
            <person name="Hasebe M."/>
            <person name="Bowman J.L."/>
            <person name="Gribskov M."/>
            <person name="dePamphilis C."/>
            <person name="Albert V.A."/>
            <person name="Aono N."/>
            <person name="Aoyama T."/>
            <person name="Ambrose B.A."/>
            <person name="Ashton N.W."/>
            <person name="Axtell M.J."/>
            <person name="Barker E."/>
            <person name="Barker M.S."/>
            <person name="Bennetzen J.L."/>
            <person name="Bonawitz N.D."/>
            <person name="Chapple C."/>
            <person name="Cheng C."/>
            <person name="Correa L.G."/>
            <person name="Dacre M."/>
            <person name="DeBarry J."/>
            <person name="Dreyer I."/>
            <person name="Elias M."/>
            <person name="Engstrom E.M."/>
            <person name="Estelle M."/>
            <person name="Feng L."/>
            <person name="Finet C."/>
            <person name="Floyd S.K."/>
            <person name="Frommer W.B."/>
            <person name="Fujita T."/>
            <person name="Gramzow L."/>
            <person name="Gutensohn M."/>
            <person name="Harholt J."/>
            <person name="Hattori M."/>
            <person name="Heyl A."/>
            <person name="Hirai T."/>
            <person name="Hiwatashi Y."/>
            <person name="Ishikawa M."/>
            <person name="Iwata M."/>
            <person name="Karol K.G."/>
            <person name="Koehler B."/>
            <person name="Kolukisaoglu U."/>
            <person name="Kubo M."/>
            <person name="Kurata T."/>
            <person name="Lalonde S."/>
            <person name="Li K."/>
            <person name="Li Y."/>
            <person name="Litt A."/>
            <person name="Lyons E."/>
            <person name="Manning G."/>
            <person name="Maruyama T."/>
            <person name="Michael T.P."/>
            <person name="Mikami K."/>
            <person name="Miyazaki S."/>
            <person name="Morinaga S."/>
            <person name="Murata T."/>
            <person name="Mueller-Roeber B."/>
            <person name="Nelson D.R."/>
            <person name="Obara M."/>
            <person name="Oguri Y."/>
            <person name="Olmstead R.G."/>
            <person name="Onodera N."/>
            <person name="Petersen B.L."/>
            <person name="Pils B."/>
            <person name="Prigge M."/>
            <person name="Rensing S.A."/>
            <person name="Riano-Pachon D.M."/>
            <person name="Roberts A.W."/>
            <person name="Sato Y."/>
            <person name="Scheller H.V."/>
            <person name="Schulz B."/>
            <person name="Schulz C."/>
            <person name="Shakirov E.V."/>
            <person name="Shibagaki N."/>
            <person name="Shinohara N."/>
            <person name="Shippen D.E."/>
            <person name="Soerensen I."/>
            <person name="Sotooka R."/>
            <person name="Sugimoto N."/>
            <person name="Sugita M."/>
            <person name="Sumikawa N."/>
            <person name="Tanurdzic M."/>
            <person name="Theissen G."/>
            <person name="Ulvskov P."/>
            <person name="Wakazuki S."/>
            <person name="Weng J.K."/>
            <person name="Willats W.W."/>
            <person name="Wipf D."/>
            <person name="Wolf P.G."/>
            <person name="Yang L."/>
            <person name="Zimmer A.D."/>
            <person name="Zhu Q."/>
            <person name="Mitros T."/>
            <person name="Hellsten U."/>
            <person name="Loque D."/>
            <person name="Otillar R."/>
            <person name="Salamov A."/>
            <person name="Schmutz J."/>
            <person name="Shapiro H."/>
            <person name="Lindquist E."/>
            <person name="Lucas S."/>
            <person name="Rokhsar D."/>
            <person name="Grigoriev I.V."/>
        </authorList>
    </citation>
    <scope>NUCLEOTIDE SEQUENCE [LARGE SCALE GENOMIC DNA]</scope>
</reference>
<feature type="region of interest" description="Disordered" evidence="6">
    <location>
        <begin position="20"/>
        <end position="61"/>
    </location>
</feature>
<dbReference type="HOGENOM" id="CLU_003655_4_1_1"/>
<feature type="transmembrane region" description="Helical" evidence="7">
    <location>
        <begin position="371"/>
        <end position="393"/>
    </location>
</feature>
<feature type="transmembrane region" description="Helical" evidence="7">
    <location>
        <begin position="316"/>
        <end position="338"/>
    </location>
</feature>
<feature type="transmembrane region" description="Helical" evidence="7">
    <location>
        <begin position="480"/>
        <end position="501"/>
    </location>
</feature>
<dbReference type="KEGG" id="smo:SELMODRAFT_404907"/>
<evidence type="ECO:0000313" key="8">
    <source>
        <dbReference type="EMBL" id="EFJ35469.1"/>
    </source>
</evidence>
<feature type="transmembrane region" description="Helical" evidence="7">
    <location>
        <begin position="201"/>
        <end position="227"/>
    </location>
</feature>
<dbReference type="PANTHER" id="PTHR13317:SF4">
    <property type="entry name" value="TRANSMEMBRANE ANTERIOR POSTERIOR TRANSFORMATION PROTEIN 1 HOMOLOG"/>
    <property type="match status" value="1"/>
</dbReference>
<evidence type="ECO:0000256" key="6">
    <source>
        <dbReference type="SAM" id="MobiDB-lite"/>
    </source>
</evidence>
<dbReference type="Pfam" id="PF05346">
    <property type="entry name" value="DUF747"/>
    <property type="match status" value="1"/>
</dbReference>
<gene>
    <name evidence="8" type="ORF">SELMODRAFT_404907</name>
</gene>
<evidence type="ECO:0000256" key="2">
    <source>
        <dbReference type="ARBA" id="ARBA00008803"/>
    </source>
</evidence>
<dbReference type="InParanoid" id="D8QXR8"/>
<dbReference type="PANTHER" id="PTHR13317">
    <property type="entry name" value="TRANSMEMBRANE ANTERIOR POSTERIOR TRANSFORMATION PROTEIN 1 HOMOLOG"/>
    <property type="match status" value="1"/>
</dbReference>
<dbReference type="Proteomes" id="UP000001514">
    <property type="component" value="Unassembled WGS sequence"/>
</dbReference>
<evidence type="ECO:0000256" key="7">
    <source>
        <dbReference type="SAM" id="Phobius"/>
    </source>
</evidence>
<evidence type="ECO:0000313" key="9">
    <source>
        <dbReference type="Proteomes" id="UP000001514"/>
    </source>
</evidence>
<evidence type="ECO:0000256" key="3">
    <source>
        <dbReference type="ARBA" id="ARBA00022692"/>
    </source>
</evidence>
<name>D8QXR8_SELML</name>
<dbReference type="AlphaFoldDB" id="D8QXR8"/>
<protein>
    <submittedName>
        <fullName evidence="8">Uncharacterized protein</fullName>
    </submittedName>
</protein>
<evidence type="ECO:0000256" key="5">
    <source>
        <dbReference type="ARBA" id="ARBA00023136"/>
    </source>
</evidence>
<comment type="subcellular location">
    <subcellularLocation>
        <location evidence="1">Membrane</location>
        <topology evidence="1">Multi-pass membrane protein</topology>
    </subcellularLocation>
</comment>
<keyword evidence="4 7" id="KW-1133">Transmembrane helix</keyword>
<dbReference type="GO" id="GO:0005789">
    <property type="term" value="C:endoplasmic reticulum membrane"/>
    <property type="evidence" value="ECO:0000318"/>
    <property type="project" value="GO_Central"/>
</dbReference>
<dbReference type="eggNOG" id="KOG2490">
    <property type="taxonomic scope" value="Eukaryota"/>
</dbReference>
<evidence type="ECO:0000256" key="1">
    <source>
        <dbReference type="ARBA" id="ARBA00004141"/>
    </source>
</evidence>
<keyword evidence="9" id="KW-1185">Reference proteome</keyword>
<feature type="transmembrane region" description="Helical" evidence="7">
    <location>
        <begin position="247"/>
        <end position="269"/>
    </location>
</feature>
<dbReference type="Gramene" id="EFJ35469">
    <property type="protein sequence ID" value="EFJ35469"/>
    <property type="gene ID" value="SELMODRAFT_404907"/>
</dbReference>
<comment type="similarity">
    <text evidence="2">Belongs to the TAPT1 family.</text>
</comment>
<dbReference type="FunCoup" id="D8QXR8">
    <property type="interactions" value="3591"/>
</dbReference>
<proteinExistence type="inferred from homology"/>
<feature type="transmembrane region" description="Helical" evidence="7">
    <location>
        <begin position="513"/>
        <end position="534"/>
    </location>
</feature>
<feature type="transmembrane region" description="Helical" evidence="7">
    <location>
        <begin position="399"/>
        <end position="416"/>
    </location>
</feature>
<evidence type="ECO:0000256" key="4">
    <source>
        <dbReference type="ARBA" id="ARBA00022989"/>
    </source>
</evidence>
<keyword evidence="3 7" id="KW-0812">Transmembrane</keyword>
<feature type="compositionally biased region" description="Basic residues" evidence="6">
    <location>
        <begin position="41"/>
        <end position="52"/>
    </location>
</feature>